<dbReference type="GO" id="GO:0005886">
    <property type="term" value="C:plasma membrane"/>
    <property type="evidence" value="ECO:0007669"/>
    <property type="project" value="UniProtKB-SubCell"/>
</dbReference>
<sequence length="673" mass="73383">MNMKLSLKGKILIPLLITLIIAFIAMMLFISTINSKALKNDAMIQSETMLESTSSIIHSYFTHYRDGLILLTKNDQLIEAATRSVTTPTIEVDAIFESLLPFTEIYDGVTNVYISLNNGRTIAAPVNDVPAHIDPRDRPWYVGALEAGDTVIGEPYVDAISNEKVITVSQPLYSKTNQFLGVVGTDISLAYLIGTLSTIDPGYEGDVFVVNANGHPIVHKTIEEENLFEHPSYSFLGALDASDFTVNSEQNGNNLVVYKKIEGLQWIVGSDYDMKNINAIANSTTKILLITFTVVLIIITALMLFIVSHIIRPITALEKVAKQLATGDLTVQLQATTKDEVGSLATAFGDMVNKTSGTIHNIKQSVHQLSLSSNSLTAYSEEMNATSDEIATATMSISDDAALVNTEANKAAELSDSLQQQMQKIHDNTTVLSSTAQTVDEVGSQAIQQIDYLDETNHSVQNKIQRMQEIMTKLEQDMVKIESIATFITNISGQTNLLALNASIEAARAGEHGKGFAVVADEVRKLAEQSAQAAADVQLSIQEILNQSKVATSEMQATNEQFSIQLNAVEKTTSAFQQMSQHVTDMLAAIHTIDEEVSSATSLSSTIQQQMHEILNASDQTLAATEQVTSSTLEQTEATKTVAMASEELLMMSQEMEQQIDQFKVGVDGQHNE</sequence>
<dbReference type="SUPFAM" id="SSF58104">
    <property type="entry name" value="Methyl-accepting chemotaxis protein (MCP) signaling domain"/>
    <property type="match status" value="1"/>
</dbReference>
<name>A0AAW9NLQ3_9BACL</name>
<evidence type="ECO:0000256" key="5">
    <source>
        <dbReference type="ARBA" id="ARBA00022989"/>
    </source>
</evidence>
<feature type="domain" description="Methyl-accepting transducer" evidence="12">
    <location>
        <begin position="379"/>
        <end position="636"/>
    </location>
</feature>
<dbReference type="Proteomes" id="UP001344888">
    <property type="component" value="Unassembled WGS sequence"/>
</dbReference>
<comment type="caution">
    <text evidence="14">The sequence shown here is derived from an EMBL/GenBank/DDBJ whole genome shotgun (WGS) entry which is preliminary data.</text>
</comment>
<protein>
    <submittedName>
        <fullName evidence="14">Methyl-accepting chemotaxis protein</fullName>
    </submittedName>
</protein>
<dbReference type="Gene3D" id="1.10.287.950">
    <property type="entry name" value="Methyl-accepting chemotaxis protein"/>
    <property type="match status" value="1"/>
</dbReference>
<dbReference type="PANTHER" id="PTHR32089:SF112">
    <property type="entry name" value="LYSOZYME-LIKE PROTEIN-RELATED"/>
    <property type="match status" value="1"/>
</dbReference>
<keyword evidence="6 11" id="KW-0472">Membrane</keyword>
<evidence type="ECO:0000259" key="13">
    <source>
        <dbReference type="PROSITE" id="PS50885"/>
    </source>
</evidence>
<dbReference type="GO" id="GO:0006935">
    <property type="term" value="P:chemotaxis"/>
    <property type="evidence" value="ECO:0007669"/>
    <property type="project" value="UniProtKB-KW"/>
</dbReference>
<feature type="transmembrane region" description="Helical" evidence="11">
    <location>
        <begin position="12"/>
        <end position="33"/>
    </location>
</feature>
<dbReference type="InterPro" id="IPR033479">
    <property type="entry name" value="dCache_1"/>
</dbReference>
<accession>A0AAW9NLQ3</accession>
<dbReference type="AlphaFoldDB" id="A0AAW9NLQ3"/>
<evidence type="ECO:0000256" key="6">
    <source>
        <dbReference type="ARBA" id="ARBA00023136"/>
    </source>
</evidence>
<feature type="domain" description="HAMP" evidence="13">
    <location>
        <begin position="308"/>
        <end position="360"/>
    </location>
</feature>
<dbReference type="GO" id="GO:0007165">
    <property type="term" value="P:signal transduction"/>
    <property type="evidence" value="ECO:0007669"/>
    <property type="project" value="UniProtKB-KW"/>
</dbReference>
<dbReference type="Pfam" id="PF00015">
    <property type="entry name" value="MCPsignal"/>
    <property type="match status" value="1"/>
</dbReference>
<keyword evidence="7 9" id="KW-0807">Transducer</keyword>
<dbReference type="SUPFAM" id="SSF103190">
    <property type="entry name" value="Sensory domain-like"/>
    <property type="match status" value="1"/>
</dbReference>
<dbReference type="InterPro" id="IPR029151">
    <property type="entry name" value="Sensor-like_sf"/>
</dbReference>
<evidence type="ECO:0000256" key="10">
    <source>
        <dbReference type="SAM" id="Coils"/>
    </source>
</evidence>
<evidence type="ECO:0000256" key="9">
    <source>
        <dbReference type="PROSITE-ProRule" id="PRU00284"/>
    </source>
</evidence>
<evidence type="ECO:0000256" key="4">
    <source>
        <dbReference type="ARBA" id="ARBA00022692"/>
    </source>
</evidence>
<evidence type="ECO:0000256" key="11">
    <source>
        <dbReference type="SAM" id="Phobius"/>
    </source>
</evidence>
<dbReference type="Gene3D" id="3.30.450.20">
    <property type="entry name" value="PAS domain"/>
    <property type="match status" value="2"/>
</dbReference>
<gene>
    <name evidence="14" type="ORF">P9B03_02620</name>
</gene>
<evidence type="ECO:0000256" key="1">
    <source>
        <dbReference type="ARBA" id="ARBA00004651"/>
    </source>
</evidence>
<organism evidence="14 15">
    <name type="scientific">Metasolibacillus meyeri</name>
    <dbReference type="NCBI Taxonomy" id="1071052"/>
    <lineage>
        <taxon>Bacteria</taxon>
        <taxon>Bacillati</taxon>
        <taxon>Bacillota</taxon>
        <taxon>Bacilli</taxon>
        <taxon>Bacillales</taxon>
        <taxon>Caryophanaceae</taxon>
        <taxon>Metasolibacillus</taxon>
    </lineage>
</organism>
<evidence type="ECO:0000256" key="8">
    <source>
        <dbReference type="ARBA" id="ARBA00029447"/>
    </source>
</evidence>
<proteinExistence type="inferred from homology"/>
<dbReference type="CDD" id="cd18773">
    <property type="entry name" value="PDC1_HK_sensor"/>
    <property type="match status" value="1"/>
</dbReference>
<evidence type="ECO:0000256" key="2">
    <source>
        <dbReference type="ARBA" id="ARBA00022475"/>
    </source>
</evidence>
<dbReference type="InterPro" id="IPR003660">
    <property type="entry name" value="HAMP_dom"/>
</dbReference>
<comment type="similarity">
    <text evidence="8">Belongs to the methyl-accepting chemotaxis (MCP) protein family.</text>
</comment>
<dbReference type="Gene3D" id="1.10.8.500">
    <property type="entry name" value="HAMP domain in histidine kinase"/>
    <property type="match status" value="1"/>
</dbReference>
<dbReference type="InterPro" id="IPR004089">
    <property type="entry name" value="MCPsignal_dom"/>
</dbReference>
<dbReference type="CDD" id="cd06225">
    <property type="entry name" value="HAMP"/>
    <property type="match status" value="1"/>
</dbReference>
<reference evidence="14 15" key="1">
    <citation type="submission" date="2023-03" db="EMBL/GenBank/DDBJ databases">
        <title>Bacillus Genome Sequencing.</title>
        <authorList>
            <person name="Dunlap C."/>
        </authorList>
    </citation>
    <scope>NUCLEOTIDE SEQUENCE [LARGE SCALE GENOMIC DNA]</scope>
    <source>
        <strain evidence="14 15">B-59205</strain>
    </source>
</reference>
<keyword evidence="10" id="KW-0175">Coiled coil</keyword>
<keyword evidence="5 11" id="KW-1133">Transmembrane helix</keyword>
<feature type="coiled-coil region" evidence="10">
    <location>
        <begin position="457"/>
        <end position="484"/>
    </location>
</feature>
<keyword evidence="15" id="KW-1185">Reference proteome</keyword>
<dbReference type="Pfam" id="PF02743">
    <property type="entry name" value="dCache_1"/>
    <property type="match status" value="1"/>
</dbReference>
<dbReference type="SMART" id="SM00283">
    <property type="entry name" value="MA"/>
    <property type="match status" value="1"/>
</dbReference>
<evidence type="ECO:0000313" key="14">
    <source>
        <dbReference type="EMBL" id="MEC1177366.1"/>
    </source>
</evidence>
<dbReference type="PANTHER" id="PTHR32089">
    <property type="entry name" value="METHYL-ACCEPTING CHEMOTAXIS PROTEIN MCPB"/>
    <property type="match status" value="1"/>
</dbReference>
<dbReference type="PROSITE" id="PS50111">
    <property type="entry name" value="CHEMOTAXIS_TRANSDUC_2"/>
    <property type="match status" value="1"/>
</dbReference>
<keyword evidence="3" id="KW-0145">Chemotaxis</keyword>
<keyword evidence="2" id="KW-1003">Cell membrane</keyword>
<evidence type="ECO:0000256" key="3">
    <source>
        <dbReference type="ARBA" id="ARBA00022500"/>
    </source>
</evidence>
<evidence type="ECO:0000313" key="15">
    <source>
        <dbReference type="Proteomes" id="UP001344888"/>
    </source>
</evidence>
<evidence type="ECO:0000256" key="7">
    <source>
        <dbReference type="ARBA" id="ARBA00023224"/>
    </source>
</evidence>
<dbReference type="SMART" id="SM00304">
    <property type="entry name" value="HAMP"/>
    <property type="match status" value="1"/>
</dbReference>
<dbReference type="RefSeq" id="WP_326121680.1">
    <property type="nucleotide sequence ID" value="NZ_JARSFG010000003.1"/>
</dbReference>
<dbReference type="PROSITE" id="PS50885">
    <property type="entry name" value="HAMP"/>
    <property type="match status" value="1"/>
</dbReference>
<dbReference type="CDD" id="cd18774">
    <property type="entry name" value="PDC2_HK_sensor"/>
    <property type="match status" value="1"/>
</dbReference>
<dbReference type="EMBL" id="JARSFG010000003">
    <property type="protein sequence ID" value="MEC1177366.1"/>
    <property type="molecule type" value="Genomic_DNA"/>
</dbReference>
<evidence type="ECO:0000259" key="12">
    <source>
        <dbReference type="PROSITE" id="PS50111"/>
    </source>
</evidence>
<comment type="subcellular location">
    <subcellularLocation>
        <location evidence="1">Cell membrane</location>
        <topology evidence="1">Multi-pass membrane protein</topology>
    </subcellularLocation>
</comment>
<dbReference type="Pfam" id="PF00672">
    <property type="entry name" value="HAMP"/>
    <property type="match status" value="1"/>
</dbReference>
<feature type="transmembrane region" description="Helical" evidence="11">
    <location>
        <begin position="287"/>
        <end position="307"/>
    </location>
</feature>
<keyword evidence="4 11" id="KW-0812">Transmembrane</keyword>